<reference evidence="10" key="1">
    <citation type="journal article" date="2019" name="Int. J. Syst. Evol. Microbiol.">
        <title>The Global Catalogue of Microorganisms (GCM) 10K type strain sequencing project: providing services to taxonomists for standard genome sequencing and annotation.</title>
        <authorList>
            <consortium name="The Broad Institute Genomics Platform"/>
            <consortium name="The Broad Institute Genome Sequencing Center for Infectious Disease"/>
            <person name="Wu L."/>
            <person name="Ma J."/>
        </authorList>
    </citation>
    <scope>NUCLEOTIDE SEQUENCE [LARGE SCALE GENOMIC DNA]</scope>
    <source>
        <strain evidence="10">NBRC 112502</strain>
    </source>
</reference>
<organism evidence="9 10">
    <name type="scientific">Acidocella aquatica</name>
    <dbReference type="NCBI Taxonomy" id="1922313"/>
    <lineage>
        <taxon>Bacteria</taxon>
        <taxon>Pseudomonadati</taxon>
        <taxon>Pseudomonadota</taxon>
        <taxon>Alphaproteobacteria</taxon>
        <taxon>Acetobacterales</taxon>
        <taxon>Acidocellaceae</taxon>
        <taxon>Acidocella</taxon>
    </lineage>
</organism>
<gene>
    <name evidence="9" type="primary">tatB</name>
    <name evidence="9" type="ORF">GCM10010909_21000</name>
</gene>
<dbReference type="InterPro" id="IPR003369">
    <property type="entry name" value="TatA/B/E"/>
</dbReference>
<dbReference type="PRINTS" id="PR01506">
    <property type="entry name" value="TATBPROTEIN"/>
</dbReference>
<dbReference type="EMBL" id="BSOS01000065">
    <property type="protein sequence ID" value="GLR67419.1"/>
    <property type="molecule type" value="Genomic_DNA"/>
</dbReference>
<name>A0ABQ6A4L4_9PROT</name>
<comment type="subcellular location">
    <subcellularLocation>
        <location evidence="1">Membrane</location>
        <topology evidence="1">Single-pass membrane protein</topology>
    </subcellularLocation>
</comment>
<evidence type="ECO:0000256" key="2">
    <source>
        <dbReference type="ARBA" id="ARBA00022448"/>
    </source>
</evidence>
<evidence type="ECO:0000256" key="1">
    <source>
        <dbReference type="ARBA" id="ARBA00004167"/>
    </source>
</evidence>
<keyword evidence="4" id="KW-0812">Transmembrane</keyword>
<keyword evidence="7" id="KW-0811">Translocation</keyword>
<sequence>MFGFSWGEIGLIMAVALVAIGPKDLPVAIRTVTSLIKKARGMAAEFQGHVDDMMREANLADVKGELNKLRNFDFKSAAEQTVDPDGTLRDSLKKATGEAGGTEFVAPAPVILETPDSPAFIPPDAARKKPVPAFIPPGTKRWGF</sequence>
<keyword evidence="10" id="KW-1185">Reference proteome</keyword>
<keyword evidence="3" id="KW-1003">Cell membrane</keyword>
<keyword evidence="8" id="KW-0472">Membrane</keyword>
<evidence type="ECO:0000256" key="7">
    <source>
        <dbReference type="ARBA" id="ARBA00023010"/>
    </source>
</evidence>
<proteinExistence type="predicted"/>
<evidence type="ECO:0000256" key="8">
    <source>
        <dbReference type="ARBA" id="ARBA00023136"/>
    </source>
</evidence>
<accession>A0ABQ6A4L4</accession>
<evidence type="ECO:0000256" key="5">
    <source>
        <dbReference type="ARBA" id="ARBA00022927"/>
    </source>
</evidence>
<dbReference type="Pfam" id="PF02416">
    <property type="entry name" value="TatA_B_E"/>
    <property type="match status" value="1"/>
</dbReference>
<dbReference type="Gene3D" id="1.20.5.3310">
    <property type="match status" value="1"/>
</dbReference>
<evidence type="ECO:0000313" key="9">
    <source>
        <dbReference type="EMBL" id="GLR67419.1"/>
    </source>
</evidence>
<dbReference type="RefSeq" id="WP_284258148.1">
    <property type="nucleotide sequence ID" value="NZ_BSOS01000065.1"/>
</dbReference>
<comment type="caution">
    <text evidence="9">The sequence shown here is derived from an EMBL/GenBank/DDBJ whole genome shotgun (WGS) entry which is preliminary data.</text>
</comment>
<keyword evidence="6" id="KW-1133">Transmembrane helix</keyword>
<evidence type="ECO:0000256" key="3">
    <source>
        <dbReference type="ARBA" id="ARBA00022475"/>
    </source>
</evidence>
<dbReference type="InterPro" id="IPR018448">
    <property type="entry name" value="TatB"/>
</dbReference>
<dbReference type="NCBIfam" id="TIGR01410">
    <property type="entry name" value="tatB"/>
    <property type="match status" value="1"/>
</dbReference>
<keyword evidence="2" id="KW-0813">Transport</keyword>
<evidence type="ECO:0000313" key="10">
    <source>
        <dbReference type="Proteomes" id="UP001156641"/>
    </source>
</evidence>
<protein>
    <submittedName>
        <fullName evidence="9">Sec-independent protein translocase protein TatB</fullName>
    </submittedName>
</protein>
<evidence type="ECO:0000256" key="4">
    <source>
        <dbReference type="ARBA" id="ARBA00022692"/>
    </source>
</evidence>
<dbReference type="Proteomes" id="UP001156641">
    <property type="component" value="Unassembled WGS sequence"/>
</dbReference>
<keyword evidence="5" id="KW-0653">Protein transport</keyword>
<evidence type="ECO:0000256" key="6">
    <source>
        <dbReference type="ARBA" id="ARBA00022989"/>
    </source>
</evidence>